<organism evidence="10 11">
    <name type="scientific">Collybia nuda</name>
    <dbReference type="NCBI Taxonomy" id="64659"/>
    <lineage>
        <taxon>Eukaryota</taxon>
        <taxon>Fungi</taxon>
        <taxon>Dikarya</taxon>
        <taxon>Basidiomycota</taxon>
        <taxon>Agaricomycotina</taxon>
        <taxon>Agaricomycetes</taxon>
        <taxon>Agaricomycetidae</taxon>
        <taxon>Agaricales</taxon>
        <taxon>Tricholomatineae</taxon>
        <taxon>Clitocybaceae</taxon>
        <taxon>Collybia</taxon>
    </lineage>
</organism>
<dbReference type="PANTHER" id="PTHR24406">
    <property type="entry name" value="TRANSCRIPTIONAL REPRESSOR CTCFL-RELATED"/>
    <property type="match status" value="1"/>
</dbReference>
<proteinExistence type="predicted"/>
<feature type="domain" description="C2H2-type" evidence="9">
    <location>
        <begin position="147"/>
        <end position="174"/>
    </location>
</feature>
<dbReference type="Proteomes" id="UP000807353">
    <property type="component" value="Unassembled WGS sequence"/>
</dbReference>
<dbReference type="InterPro" id="IPR013087">
    <property type="entry name" value="Znf_C2H2_type"/>
</dbReference>
<dbReference type="SUPFAM" id="SSF57667">
    <property type="entry name" value="beta-beta-alpha zinc fingers"/>
    <property type="match status" value="3"/>
</dbReference>
<evidence type="ECO:0000259" key="9">
    <source>
        <dbReference type="PROSITE" id="PS50157"/>
    </source>
</evidence>
<dbReference type="GO" id="GO:0008270">
    <property type="term" value="F:zinc ion binding"/>
    <property type="evidence" value="ECO:0007669"/>
    <property type="project" value="UniProtKB-KW"/>
</dbReference>
<feature type="domain" description="C2H2-type" evidence="9">
    <location>
        <begin position="30"/>
        <end position="60"/>
    </location>
</feature>
<evidence type="ECO:0000256" key="3">
    <source>
        <dbReference type="ARBA" id="ARBA00022737"/>
    </source>
</evidence>
<name>A0A9P5XYP1_9AGAR</name>
<dbReference type="GO" id="GO:0005634">
    <property type="term" value="C:nucleus"/>
    <property type="evidence" value="ECO:0007669"/>
    <property type="project" value="UniProtKB-SubCell"/>
</dbReference>
<dbReference type="EMBL" id="MU150322">
    <property type="protein sequence ID" value="KAF9459148.1"/>
    <property type="molecule type" value="Genomic_DNA"/>
</dbReference>
<feature type="domain" description="C2H2-type" evidence="9">
    <location>
        <begin position="293"/>
        <end position="322"/>
    </location>
</feature>
<evidence type="ECO:0000256" key="8">
    <source>
        <dbReference type="SAM" id="MobiDB-lite"/>
    </source>
</evidence>
<dbReference type="SMART" id="SM00355">
    <property type="entry name" value="ZnF_C2H2"/>
    <property type="match status" value="8"/>
</dbReference>
<evidence type="ECO:0000256" key="6">
    <source>
        <dbReference type="ARBA" id="ARBA00023242"/>
    </source>
</evidence>
<keyword evidence="5" id="KW-0862">Zinc</keyword>
<evidence type="ECO:0000256" key="1">
    <source>
        <dbReference type="ARBA" id="ARBA00004123"/>
    </source>
</evidence>
<feature type="region of interest" description="Disordered" evidence="8">
    <location>
        <begin position="50"/>
        <end position="74"/>
    </location>
</feature>
<keyword evidence="11" id="KW-1185">Reference proteome</keyword>
<dbReference type="Gene3D" id="3.30.160.60">
    <property type="entry name" value="Classic Zinc Finger"/>
    <property type="match status" value="3"/>
</dbReference>
<evidence type="ECO:0000256" key="4">
    <source>
        <dbReference type="ARBA" id="ARBA00022771"/>
    </source>
</evidence>
<feature type="compositionally biased region" description="Acidic residues" evidence="8">
    <location>
        <begin position="63"/>
        <end position="74"/>
    </location>
</feature>
<evidence type="ECO:0000313" key="10">
    <source>
        <dbReference type="EMBL" id="KAF9459148.1"/>
    </source>
</evidence>
<keyword evidence="3" id="KW-0677">Repeat</keyword>
<keyword evidence="6" id="KW-0539">Nucleus</keyword>
<evidence type="ECO:0000256" key="2">
    <source>
        <dbReference type="ARBA" id="ARBA00022723"/>
    </source>
</evidence>
<gene>
    <name evidence="10" type="ORF">BDZ94DRAFT_1225130</name>
</gene>
<keyword evidence="4 7" id="KW-0863">Zinc-finger</keyword>
<reference evidence="10" key="1">
    <citation type="submission" date="2020-11" db="EMBL/GenBank/DDBJ databases">
        <authorList>
            <consortium name="DOE Joint Genome Institute"/>
            <person name="Ahrendt S."/>
            <person name="Riley R."/>
            <person name="Andreopoulos W."/>
            <person name="Labutti K."/>
            <person name="Pangilinan J."/>
            <person name="Ruiz-Duenas F.J."/>
            <person name="Barrasa J.M."/>
            <person name="Sanchez-Garcia M."/>
            <person name="Camarero S."/>
            <person name="Miyauchi S."/>
            <person name="Serrano A."/>
            <person name="Linde D."/>
            <person name="Babiker R."/>
            <person name="Drula E."/>
            <person name="Ayuso-Fernandez I."/>
            <person name="Pacheco R."/>
            <person name="Padilla G."/>
            <person name="Ferreira P."/>
            <person name="Barriuso J."/>
            <person name="Kellner H."/>
            <person name="Castanera R."/>
            <person name="Alfaro M."/>
            <person name="Ramirez L."/>
            <person name="Pisabarro A.G."/>
            <person name="Kuo A."/>
            <person name="Tritt A."/>
            <person name="Lipzen A."/>
            <person name="He G."/>
            <person name="Yan M."/>
            <person name="Ng V."/>
            <person name="Cullen D."/>
            <person name="Martin F."/>
            <person name="Rosso M.-N."/>
            <person name="Henrissat B."/>
            <person name="Hibbett D."/>
            <person name="Martinez A.T."/>
            <person name="Grigoriev I.V."/>
        </authorList>
    </citation>
    <scope>NUCLEOTIDE SEQUENCE</scope>
    <source>
        <strain evidence="10">CBS 247.69</strain>
    </source>
</reference>
<accession>A0A9P5XYP1</accession>
<evidence type="ECO:0000256" key="5">
    <source>
        <dbReference type="ARBA" id="ARBA00022833"/>
    </source>
</evidence>
<dbReference type="PROSITE" id="PS00028">
    <property type="entry name" value="ZINC_FINGER_C2H2_1"/>
    <property type="match status" value="3"/>
</dbReference>
<dbReference type="InterPro" id="IPR050888">
    <property type="entry name" value="ZnF_C2H2-type_TF"/>
</dbReference>
<dbReference type="InterPro" id="IPR036236">
    <property type="entry name" value="Znf_C2H2_sf"/>
</dbReference>
<feature type="region of interest" description="Disordered" evidence="8">
    <location>
        <begin position="119"/>
        <end position="140"/>
    </location>
</feature>
<dbReference type="PROSITE" id="PS50157">
    <property type="entry name" value="ZINC_FINGER_C2H2_2"/>
    <property type="match status" value="4"/>
</dbReference>
<comment type="subcellular location">
    <subcellularLocation>
        <location evidence="1">Nucleus</location>
    </subcellularLocation>
</comment>
<feature type="domain" description="C2H2-type" evidence="9">
    <location>
        <begin position="218"/>
        <end position="247"/>
    </location>
</feature>
<dbReference type="AlphaFoldDB" id="A0A9P5XYP1"/>
<dbReference type="OrthoDB" id="6077919at2759"/>
<keyword evidence="2" id="KW-0479">Metal-binding</keyword>
<dbReference type="Pfam" id="PF12874">
    <property type="entry name" value="zf-met"/>
    <property type="match status" value="1"/>
</dbReference>
<sequence>MPTFGCLDCSRQLFSMDALFQHCSSTGHSSGCKQCNRYFISPGALEQHIQNSSAHYDDRSSDESSDESSEEDEEEGSFCSKCNRFFINAIALSQHRSNSTEHNWCSVCDKDFKTYEGLNQHTRDSPAHDNWSSDESSDESSEEEEEHFCSKCNRLFVDAASLAQHRLNHSEHNWCFVCNKDFATYGGLNQHSSSSRKHKQKERQLLNERDSSPERKMFDCLFCDREFNQPSAVAMHIESGCHKVTRHQVTAAVHKLKISPTISVNRRLEGPILPPTTIITYSATELAFNGYAYECYLCHKTFRGLKYLNAHLNSPAHDDDEFKCPGKKCKSEFKLVSGLIQHIESGSCGLARFKEVQDQFESLTDRFSRSLKL</sequence>
<feature type="region of interest" description="Disordered" evidence="8">
    <location>
        <begin position="189"/>
        <end position="210"/>
    </location>
</feature>
<evidence type="ECO:0000256" key="7">
    <source>
        <dbReference type="PROSITE-ProRule" id="PRU00042"/>
    </source>
</evidence>
<protein>
    <recommendedName>
        <fullName evidence="9">C2H2-type domain-containing protein</fullName>
    </recommendedName>
</protein>
<evidence type="ECO:0000313" key="11">
    <source>
        <dbReference type="Proteomes" id="UP000807353"/>
    </source>
</evidence>
<comment type="caution">
    <text evidence="10">The sequence shown here is derived from an EMBL/GenBank/DDBJ whole genome shotgun (WGS) entry which is preliminary data.</text>
</comment>